<comment type="subcellular location">
    <subcellularLocation>
        <location evidence="1">Endosome membrane</location>
        <topology evidence="1">Single-pass type I membrane protein</topology>
    </subcellularLocation>
    <subcellularLocation>
        <location evidence="8">Lysosome membrane</location>
        <topology evidence="8">Single-pass type I membrane protein</topology>
    </subcellularLocation>
</comment>
<keyword evidence="12" id="KW-1185">Reference proteome</keyword>
<evidence type="ECO:0000256" key="2">
    <source>
        <dbReference type="ARBA" id="ARBA00022692"/>
    </source>
</evidence>
<dbReference type="GO" id="GO:0072594">
    <property type="term" value="P:establishment of protein localization to organelle"/>
    <property type="evidence" value="ECO:0007669"/>
    <property type="project" value="TreeGrafter"/>
</dbReference>
<evidence type="ECO:0000256" key="7">
    <source>
        <dbReference type="ARBA" id="ARBA00023180"/>
    </source>
</evidence>
<feature type="domain" description="Lysosome-associated membrane glycoprotein 2-like luminal" evidence="10">
    <location>
        <begin position="270"/>
        <end position="418"/>
    </location>
</feature>
<dbReference type="GO" id="GO:0031902">
    <property type="term" value="C:late endosome membrane"/>
    <property type="evidence" value="ECO:0007669"/>
    <property type="project" value="TreeGrafter"/>
</dbReference>
<comment type="caution">
    <text evidence="8">Lacks conserved residue(s) required for the propagation of feature annotation.</text>
</comment>
<sequence>MDIISVLFGGPMVTMRRTRLRLLTMALALSLVIAISLSQKRTAIRLTMPTTAPYLYTLPYGHRPVFGGVTSIPETASTMKTTTVSDLSSTMEDGAYNWKDFASSTVETASGSEEQTSATKMGYTWEEWSSTTEESTSTMEGPVSSKFPYPWEELASTTTETSQMASTVTAGAFASASSTTLTEVPTTMNASTTAVVTEALPTKSTPMETTPSKVLSSTAETASTILTEGHATTITGFTTGTRAPSITKTAYSTMATTTPAAGPTPPELVVGNYTIERKGGILCVKAEMALQIRVTYRTIFKNESEGIFTIQPSRTVAVGGCGETTATLHLKFDEGVIFFRFQKNTTTNTVYVSTIAFFVTYSFPNADPKKRTYTAKNESVQLFSAQLCHSYACNQQSVSMGQNLTLEVFQQRIQALDFTGPAFGPEDPCPVVQGSSNLAMILCILLLVLIVAVAVACFIWRRKKLEGYQPL</sequence>
<evidence type="ECO:0000313" key="12">
    <source>
        <dbReference type="Proteomes" id="UP000694397"/>
    </source>
</evidence>
<dbReference type="PANTHER" id="PTHR11506">
    <property type="entry name" value="LYSOSOME-ASSOCIATED MEMBRANE GLYCOPROTEIN"/>
    <property type="match status" value="1"/>
</dbReference>
<evidence type="ECO:0000256" key="6">
    <source>
        <dbReference type="ARBA" id="ARBA00023136"/>
    </source>
</evidence>
<keyword evidence="2 8" id="KW-0812">Transmembrane</keyword>
<organism evidence="11 12">
    <name type="scientific">Scleropages formosus</name>
    <name type="common">Asian bonytongue</name>
    <name type="synonym">Osteoglossum formosum</name>
    <dbReference type="NCBI Taxonomy" id="113540"/>
    <lineage>
        <taxon>Eukaryota</taxon>
        <taxon>Metazoa</taxon>
        <taxon>Chordata</taxon>
        <taxon>Craniata</taxon>
        <taxon>Vertebrata</taxon>
        <taxon>Euteleostomi</taxon>
        <taxon>Actinopterygii</taxon>
        <taxon>Neopterygii</taxon>
        <taxon>Teleostei</taxon>
        <taxon>Osteoglossocephala</taxon>
        <taxon>Osteoglossomorpha</taxon>
        <taxon>Osteoglossiformes</taxon>
        <taxon>Osteoglossidae</taxon>
        <taxon>Scleropages</taxon>
    </lineage>
</organism>
<accession>A0A8C9S7Q6</accession>
<reference evidence="11" key="3">
    <citation type="submission" date="2025-09" db="UniProtKB">
        <authorList>
            <consortium name="Ensembl"/>
        </authorList>
    </citation>
    <scope>IDENTIFICATION</scope>
</reference>
<dbReference type="Proteomes" id="UP000694397">
    <property type="component" value="Chromosome 21"/>
</dbReference>
<dbReference type="PANTHER" id="PTHR11506:SF2">
    <property type="entry name" value="MACROSIALIN"/>
    <property type="match status" value="1"/>
</dbReference>
<keyword evidence="7" id="KW-0325">Glycoprotein</keyword>
<dbReference type="Pfam" id="PF01299">
    <property type="entry name" value="Lamp2-like_luminal"/>
    <property type="match status" value="1"/>
</dbReference>
<dbReference type="GO" id="GO:0005765">
    <property type="term" value="C:lysosomal membrane"/>
    <property type="evidence" value="ECO:0007669"/>
    <property type="project" value="UniProtKB-SubCell"/>
</dbReference>
<dbReference type="GeneTree" id="ENSGT00940000169954"/>
<proteinExistence type="inferred from homology"/>
<dbReference type="OrthoDB" id="9428839at2759"/>
<keyword evidence="6 8" id="KW-0472">Membrane</keyword>
<keyword evidence="4" id="KW-0967">Endosome</keyword>
<evidence type="ECO:0000256" key="3">
    <source>
        <dbReference type="ARBA" id="ARBA00022729"/>
    </source>
</evidence>
<dbReference type="InterPro" id="IPR002000">
    <property type="entry name" value="Lysosome-assoc_membr_glycop"/>
</dbReference>
<dbReference type="InterPro" id="IPR048528">
    <property type="entry name" value="Lamp2-like_luminal"/>
</dbReference>
<protein>
    <recommendedName>
        <fullName evidence="10">Lysosome-associated membrane glycoprotein 2-like luminal domain-containing protein</fullName>
    </recommendedName>
</protein>
<evidence type="ECO:0000259" key="10">
    <source>
        <dbReference type="Pfam" id="PF01299"/>
    </source>
</evidence>
<keyword evidence="5 9" id="KW-1133">Transmembrane helix</keyword>
<dbReference type="GO" id="GO:0005886">
    <property type="term" value="C:plasma membrane"/>
    <property type="evidence" value="ECO:0007669"/>
    <property type="project" value="TreeGrafter"/>
</dbReference>
<feature type="disulfide bond" evidence="8">
    <location>
        <begin position="283"/>
        <end position="321"/>
    </location>
</feature>
<evidence type="ECO:0000256" key="8">
    <source>
        <dbReference type="PROSITE-ProRule" id="PRU00740"/>
    </source>
</evidence>
<name>A0A8C9S7Q6_SCLFO</name>
<dbReference type="Ensembl" id="ENSSFOT00015026429.2">
    <property type="protein sequence ID" value="ENSSFOP00015026135.2"/>
    <property type="gene ID" value="ENSSFOG00015016802.2"/>
</dbReference>
<keyword evidence="8" id="KW-1015">Disulfide bond</keyword>
<evidence type="ECO:0000256" key="1">
    <source>
        <dbReference type="ARBA" id="ARBA00004530"/>
    </source>
</evidence>
<evidence type="ECO:0000256" key="4">
    <source>
        <dbReference type="ARBA" id="ARBA00022753"/>
    </source>
</evidence>
<keyword evidence="3" id="KW-0732">Signal</keyword>
<evidence type="ECO:0000256" key="9">
    <source>
        <dbReference type="SAM" id="Phobius"/>
    </source>
</evidence>
<keyword evidence="8" id="KW-0458">Lysosome</keyword>
<reference evidence="11 12" key="1">
    <citation type="submission" date="2019-04" db="EMBL/GenBank/DDBJ databases">
        <authorList>
            <consortium name="Wellcome Sanger Institute Data Sharing"/>
        </authorList>
    </citation>
    <scope>NUCLEOTIDE SEQUENCE [LARGE SCALE GENOMIC DNA]</scope>
</reference>
<comment type="similarity">
    <text evidence="8">Belongs to the LAMP family.</text>
</comment>
<dbReference type="PROSITE" id="PS51407">
    <property type="entry name" value="LAMP_3"/>
    <property type="match status" value="1"/>
</dbReference>
<reference evidence="11" key="2">
    <citation type="submission" date="2025-08" db="UniProtKB">
        <authorList>
            <consortium name="Ensembl"/>
        </authorList>
    </citation>
    <scope>IDENTIFICATION</scope>
</reference>
<evidence type="ECO:0000313" key="11">
    <source>
        <dbReference type="Ensembl" id="ENSSFOP00015026135.2"/>
    </source>
</evidence>
<evidence type="ECO:0000256" key="5">
    <source>
        <dbReference type="ARBA" id="ARBA00022989"/>
    </source>
</evidence>
<dbReference type="AlphaFoldDB" id="A0A8C9S7Q6"/>
<dbReference type="Gene3D" id="2.40.160.110">
    <property type="match status" value="1"/>
</dbReference>
<feature type="transmembrane region" description="Helical" evidence="9">
    <location>
        <begin position="438"/>
        <end position="460"/>
    </location>
</feature>